<dbReference type="EMBL" id="JAUBDH010000007">
    <property type="protein sequence ID" value="MDW0110666.1"/>
    <property type="molecule type" value="Genomic_DNA"/>
</dbReference>
<comment type="caution">
    <text evidence="1">The sequence shown here is derived from an EMBL/GenBank/DDBJ whole genome shotgun (WGS) entry which is preliminary data.</text>
</comment>
<name>A0ABU4G1C3_9BACL</name>
<gene>
    <name evidence="1" type="ORF">QT716_11525</name>
</gene>
<evidence type="ECO:0000313" key="1">
    <source>
        <dbReference type="EMBL" id="MDW0110666.1"/>
    </source>
</evidence>
<keyword evidence="2" id="KW-1185">Reference proteome</keyword>
<dbReference type="Proteomes" id="UP001280629">
    <property type="component" value="Unassembled WGS sequence"/>
</dbReference>
<proteinExistence type="predicted"/>
<evidence type="ECO:0000313" key="2">
    <source>
        <dbReference type="Proteomes" id="UP001280629"/>
    </source>
</evidence>
<evidence type="ECO:0008006" key="3">
    <source>
        <dbReference type="Google" id="ProtNLM"/>
    </source>
</evidence>
<accession>A0ABU4G1C3</accession>
<organism evidence="1 2">
    <name type="scientific">Sporosarcina aquimarina</name>
    <dbReference type="NCBI Taxonomy" id="114975"/>
    <lineage>
        <taxon>Bacteria</taxon>
        <taxon>Bacillati</taxon>
        <taxon>Bacillota</taxon>
        <taxon>Bacilli</taxon>
        <taxon>Bacillales</taxon>
        <taxon>Caryophanaceae</taxon>
        <taxon>Sporosarcina</taxon>
    </lineage>
</organism>
<dbReference type="RefSeq" id="WP_317936233.1">
    <property type="nucleotide sequence ID" value="NZ_JAUBDH010000007.1"/>
</dbReference>
<reference evidence="1 2" key="1">
    <citation type="submission" date="2023-06" db="EMBL/GenBank/DDBJ databases">
        <title>Sporosarcina sp. nov., isolated from Korean traditional fermented seafood 'Jeotgal'.</title>
        <authorList>
            <person name="Yang A.-I."/>
            <person name="Shin N.-R."/>
        </authorList>
    </citation>
    <scope>NUCLEOTIDE SEQUENCE [LARGE SCALE GENOMIC DNA]</scope>
    <source>
        <strain evidence="1 2">KCTC3840</strain>
    </source>
</reference>
<sequence length="182" mass="21502">MDDQMNADMMIEQQLKQALSGIAIGFSLSRDYGDGPFYRYFNNEKKRNRAQSLLVFTALLGSWHAGHDVFYSKEYLNNCTYIPPEPGHRLDDYLHAFLDHSETIQKEFPHMHSDITFYLFTMDQETAFETSFPKMSPLLFERMRQDLFIEPEFDPNNQTKNIYFDDLLIEAGDEDFFERGIY</sequence>
<protein>
    <recommendedName>
        <fullName evidence="3">DUF4303 domain-containing protein</fullName>
    </recommendedName>
</protein>